<evidence type="ECO:0000256" key="14">
    <source>
        <dbReference type="SAM" id="Phobius"/>
    </source>
</evidence>
<dbReference type="GO" id="GO:0005886">
    <property type="term" value="C:plasma membrane"/>
    <property type="evidence" value="ECO:0007669"/>
    <property type="project" value="UniProtKB-SubCell"/>
</dbReference>
<dbReference type="CDD" id="cd00082">
    <property type="entry name" value="HisKA"/>
    <property type="match status" value="1"/>
</dbReference>
<sequence>MYEICFYNLDMFFFIQALLYSFSIIFCYQIFNKEKDPSFLFSIFAMVVLIINIFYAGIGRLADFNYDFSVRLFFFIIILIEAFFIAFKGKEKYFLRSVVLVLLAGSDLTYDWLYREIFAALMCFPLFLIYFNDLKKIKSSGEIKNLSKIFIFFALLLIFSFIVIYKIGQKDFKRFYSDTQKNLFEIKGRIEREIDNSHTLLRLFPGKKIIDILKDPIENNDDKYHIYERFDKLISLNQGSIVYIMDRNGTVLLSSNHNEKDSFEDKNFNFRPYFLEALHGQDSSYIAVGKVSGKRGLYISSPITDSNNKVVGVIVLKRPMEIIDDMLEYNVFIISEYGLIFSSGNKDDLLRFITPKDIEVINKLRDSQQFYLSDIPTPILSKPLEEGKIVIDESQSIWENLLPVSFKLSVKGFNIIKLQEFDGLHERRILIDMFLFFCFFFLFTIIAHYQNIKVIMMRLRNSERNLAQTLDLMAVLVFEVDESLNLLYYNKAFNDFFGLVDEVSNLKDVVHKDSIPDIIYIFAKMKRSPISDFEFNFKDQKGDNKFVLISSTSFIRNSALNYRVVLYDITGKKELMKELETTDNKYSYTLESLPLPLVEIGDDKNIYLVNESFVDEFFFERDIPCLVEDVFSENSLENINNALEKVFKGERVDNIEISRRKGKREKYFLGSAIPVYEKGHLTKGRFIFNNITSLIRYENEIRDLFIAVDTSLVGISIYTKDLIIIYCNPMFEEITGYKKSEIIGNTSDKIGMNFIIREKGWEGEITLNDKQGKEKIMYQKISPVYSNNKNITGYVSVIIDVSDRKELEKDLLKAKKKAERLSETRKLLMMKMSHEINTPLNKIINIAQISIDQCVDKNTSEDLKNIISESKLLNQIIRNILILSEIEMNGYNMNMKETDVISTIEDTV</sequence>
<keyword evidence="10" id="KW-0067">ATP-binding</keyword>
<keyword evidence="9" id="KW-0418">Kinase</keyword>
<dbReference type="PANTHER" id="PTHR43711:SF1">
    <property type="entry name" value="HISTIDINE KINASE 1"/>
    <property type="match status" value="1"/>
</dbReference>
<proteinExistence type="predicted"/>
<dbReference type="InterPro" id="IPR000700">
    <property type="entry name" value="PAS-assoc_C"/>
</dbReference>
<dbReference type="Proteomes" id="UP000234857">
    <property type="component" value="Unassembled WGS sequence"/>
</dbReference>
<evidence type="ECO:0000256" key="4">
    <source>
        <dbReference type="ARBA" id="ARBA00022475"/>
    </source>
</evidence>
<dbReference type="AlphaFoldDB" id="A0A2N5ZBU5"/>
<reference evidence="17 18" key="1">
    <citation type="submission" date="2017-11" db="EMBL/GenBank/DDBJ databases">
        <title>Genome-resolved metagenomics identifies genetic mobility, metabolic interactions, and unexpected diversity in perchlorate-reducing communities.</title>
        <authorList>
            <person name="Barnum T.P."/>
            <person name="Figueroa I.A."/>
            <person name="Carlstrom C.I."/>
            <person name="Lucas L.N."/>
            <person name="Engelbrektson A.L."/>
            <person name="Coates J.D."/>
        </authorList>
    </citation>
    <scope>NUCLEOTIDE SEQUENCE [LARGE SCALE GENOMIC DNA]</scope>
    <source>
        <strain evidence="17">BM706</strain>
    </source>
</reference>
<feature type="transmembrane region" description="Helical" evidence="14">
    <location>
        <begin position="146"/>
        <end position="165"/>
    </location>
</feature>
<dbReference type="InterPro" id="IPR036097">
    <property type="entry name" value="HisK_dim/P_sf"/>
</dbReference>
<dbReference type="GO" id="GO:0005524">
    <property type="term" value="F:ATP binding"/>
    <property type="evidence" value="ECO:0007669"/>
    <property type="project" value="UniProtKB-KW"/>
</dbReference>
<accession>A0A2N5ZBU5</accession>
<dbReference type="CDD" id="cd00130">
    <property type="entry name" value="PAS"/>
    <property type="match status" value="1"/>
</dbReference>
<dbReference type="InterPro" id="IPR003661">
    <property type="entry name" value="HisK_dim/P_dom"/>
</dbReference>
<evidence type="ECO:0000256" key="1">
    <source>
        <dbReference type="ARBA" id="ARBA00000085"/>
    </source>
</evidence>
<keyword evidence="13 14" id="KW-0472">Membrane</keyword>
<feature type="transmembrane region" description="Helical" evidence="14">
    <location>
        <begin position="37"/>
        <end position="56"/>
    </location>
</feature>
<evidence type="ECO:0000256" key="8">
    <source>
        <dbReference type="ARBA" id="ARBA00022741"/>
    </source>
</evidence>
<evidence type="ECO:0000256" key="12">
    <source>
        <dbReference type="ARBA" id="ARBA00023012"/>
    </source>
</evidence>
<evidence type="ECO:0000256" key="7">
    <source>
        <dbReference type="ARBA" id="ARBA00022692"/>
    </source>
</evidence>
<evidence type="ECO:0000259" key="16">
    <source>
        <dbReference type="PROSITE" id="PS50113"/>
    </source>
</evidence>
<feature type="domain" description="PAS" evidence="15">
    <location>
        <begin position="462"/>
        <end position="499"/>
    </location>
</feature>
<evidence type="ECO:0000256" key="5">
    <source>
        <dbReference type="ARBA" id="ARBA00022553"/>
    </source>
</evidence>
<dbReference type="SUPFAM" id="SSF103190">
    <property type="entry name" value="Sensory domain-like"/>
    <property type="match status" value="1"/>
</dbReference>
<dbReference type="NCBIfam" id="TIGR00229">
    <property type="entry name" value="sensory_box"/>
    <property type="match status" value="2"/>
</dbReference>
<dbReference type="SUPFAM" id="SSF55785">
    <property type="entry name" value="PYP-like sensor domain (PAS domain)"/>
    <property type="match status" value="3"/>
</dbReference>
<keyword evidence="4" id="KW-1003">Cell membrane</keyword>
<comment type="catalytic activity">
    <reaction evidence="1">
        <text>ATP + protein L-histidine = ADP + protein N-phospho-L-histidine.</text>
        <dbReference type="EC" id="2.7.13.3"/>
    </reaction>
</comment>
<gene>
    <name evidence="17" type="ORF">C0601_10910</name>
</gene>
<protein>
    <recommendedName>
        <fullName evidence="3">histidine kinase</fullName>
        <ecNumber evidence="3">2.7.13.3</ecNumber>
    </recommendedName>
</protein>
<dbReference type="GO" id="GO:0000155">
    <property type="term" value="F:phosphorelay sensor kinase activity"/>
    <property type="evidence" value="ECO:0007669"/>
    <property type="project" value="InterPro"/>
</dbReference>
<feature type="transmembrane region" description="Helical" evidence="14">
    <location>
        <begin position="429"/>
        <end position="449"/>
    </location>
</feature>
<name>A0A2N5ZBU5_MUIH1</name>
<dbReference type="InterPro" id="IPR029151">
    <property type="entry name" value="Sensor-like_sf"/>
</dbReference>
<dbReference type="SUPFAM" id="SSF47384">
    <property type="entry name" value="Homodimeric domain of signal transducing histidine kinase"/>
    <property type="match status" value="1"/>
</dbReference>
<dbReference type="SMART" id="SM00388">
    <property type="entry name" value="HisKA"/>
    <property type="match status" value="1"/>
</dbReference>
<dbReference type="Gene3D" id="3.30.450.20">
    <property type="entry name" value="PAS domain"/>
    <property type="match status" value="4"/>
</dbReference>
<dbReference type="CDD" id="cd12914">
    <property type="entry name" value="PDC1_DGC_like"/>
    <property type="match status" value="1"/>
</dbReference>
<feature type="domain" description="PAS" evidence="15">
    <location>
        <begin position="700"/>
        <end position="746"/>
    </location>
</feature>
<dbReference type="PROSITE" id="PS50112">
    <property type="entry name" value="PAS"/>
    <property type="match status" value="2"/>
</dbReference>
<dbReference type="InterPro" id="IPR000014">
    <property type="entry name" value="PAS"/>
</dbReference>
<dbReference type="EC" id="2.7.13.3" evidence="3"/>
<feature type="domain" description="PAC" evidence="16">
    <location>
        <begin position="761"/>
        <end position="813"/>
    </location>
</feature>
<keyword evidence="8" id="KW-0547">Nucleotide-binding</keyword>
<evidence type="ECO:0000256" key="10">
    <source>
        <dbReference type="ARBA" id="ARBA00022840"/>
    </source>
</evidence>
<keyword evidence="11 14" id="KW-1133">Transmembrane helix</keyword>
<evidence type="ECO:0000313" key="18">
    <source>
        <dbReference type="Proteomes" id="UP000234857"/>
    </source>
</evidence>
<evidence type="ECO:0000259" key="15">
    <source>
        <dbReference type="PROSITE" id="PS50112"/>
    </source>
</evidence>
<evidence type="ECO:0000256" key="2">
    <source>
        <dbReference type="ARBA" id="ARBA00004651"/>
    </source>
</evidence>
<keyword evidence="7 14" id="KW-0812">Transmembrane</keyword>
<organism evidence="17 18">
    <name type="scientific">Muiribacterium halophilum</name>
    <dbReference type="NCBI Taxonomy" id="2053465"/>
    <lineage>
        <taxon>Bacteria</taxon>
        <taxon>Candidatus Muiribacteriota</taxon>
        <taxon>Candidatus Muiribacteriia</taxon>
        <taxon>Candidatus Muiribacteriales</taxon>
        <taxon>Candidatus Muiribacteriaceae</taxon>
        <taxon>Candidatus Muiribacterium</taxon>
    </lineage>
</organism>
<dbReference type="Pfam" id="PF13426">
    <property type="entry name" value="PAS_9"/>
    <property type="match status" value="3"/>
</dbReference>
<comment type="caution">
    <text evidence="17">The sequence shown here is derived from an EMBL/GenBank/DDBJ whole genome shotgun (WGS) entry which is preliminary data.</text>
</comment>
<keyword evidence="6" id="KW-0808">Transferase</keyword>
<dbReference type="Pfam" id="PF02743">
    <property type="entry name" value="dCache_1"/>
    <property type="match status" value="1"/>
</dbReference>
<dbReference type="InterPro" id="IPR033479">
    <property type="entry name" value="dCache_1"/>
</dbReference>
<dbReference type="InterPro" id="IPR050736">
    <property type="entry name" value="Sensor_HK_Regulatory"/>
</dbReference>
<feature type="transmembrane region" description="Helical" evidence="14">
    <location>
        <begin position="68"/>
        <end position="87"/>
    </location>
</feature>
<dbReference type="PANTHER" id="PTHR43711">
    <property type="entry name" value="TWO-COMPONENT HISTIDINE KINASE"/>
    <property type="match status" value="1"/>
</dbReference>
<comment type="subcellular location">
    <subcellularLocation>
        <location evidence="2">Cell membrane</location>
        <topology evidence="2">Multi-pass membrane protein</topology>
    </subcellularLocation>
</comment>
<keyword evidence="5" id="KW-0597">Phosphoprotein</keyword>
<evidence type="ECO:0000256" key="6">
    <source>
        <dbReference type="ARBA" id="ARBA00022679"/>
    </source>
</evidence>
<evidence type="ECO:0000256" key="3">
    <source>
        <dbReference type="ARBA" id="ARBA00012438"/>
    </source>
</evidence>
<dbReference type="EMBL" id="PKTG01000122">
    <property type="protein sequence ID" value="PLX16126.1"/>
    <property type="molecule type" value="Genomic_DNA"/>
</dbReference>
<keyword evidence="12" id="KW-0902">Two-component regulatory system</keyword>
<dbReference type="Gene3D" id="1.10.287.130">
    <property type="match status" value="1"/>
</dbReference>
<feature type="transmembrane region" description="Helical" evidence="14">
    <location>
        <begin position="117"/>
        <end position="134"/>
    </location>
</feature>
<evidence type="ECO:0000256" key="9">
    <source>
        <dbReference type="ARBA" id="ARBA00022777"/>
    </source>
</evidence>
<evidence type="ECO:0000313" key="17">
    <source>
        <dbReference type="EMBL" id="PLX16126.1"/>
    </source>
</evidence>
<evidence type="ECO:0000256" key="13">
    <source>
        <dbReference type="ARBA" id="ARBA00023136"/>
    </source>
</evidence>
<dbReference type="Pfam" id="PF00512">
    <property type="entry name" value="HisKA"/>
    <property type="match status" value="1"/>
</dbReference>
<dbReference type="PROSITE" id="PS50113">
    <property type="entry name" value="PAC"/>
    <property type="match status" value="1"/>
</dbReference>
<dbReference type="InterPro" id="IPR035965">
    <property type="entry name" value="PAS-like_dom_sf"/>
</dbReference>
<evidence type="ECO:0000256" key="11">
    <source>
        <dbReference type="ARBA" id="ARBA00022989"/>
    </source>
</evidence>
<dbReference type="SMART" id="SM00091">
    <property type="entry name" value="PAS"/>
    <property type="match status" value="2"/>
</dbReference>
<feature type="transmembrane region" description="Helical" evidence="14">
    <location>
        <begin position="12"/>
        <end position="31"/>
    </location>
</feature>